<dbReference type="Gene3D" id="3.40.50.720">
    <property type="entry name" value="NAD(P)-binding Rossmann-like Domain"/>
    <property type="match status" value="1"/>
</dbReference>
<sequence length="251" mass="26517">MKIVVIGGTGLIGSQVVHQLQQAGHEAIAASPNTGVNTLTGEGLKEVLQGAQAVVDVSNSPSFADEPVMHFFKTSNENLLPAAKAAGVLHHIALSVVGTQKLQASGYFRAKQVQEDMIKASGIPYTIVHATQFFEFAGGITQMSLEGDTVVLPDANIQPIASRDVAAFVAATALAAPANKILEIGGPEKFNMTAWIRQYMQATHKTYEAVSDAGALYSGAPLETDTLAPEAAVYLGPTKYADWISLPENQR</sequence>
<feature type="domain" description="NAD(P)-binding" evidence="2">
    <location>
        <begin position="7"/>
        <end position="172"/>
    </location>
</feature>
<dbReference type="Proteomes" id="UP000198757">
    <property type="component" value="Unassembled WGS sequence"/>
</dbReference>
<dbReference type="InterPro" id="IPR051164">
    <property type="entry name" value="NmrA-like_oxidored"/>
</dbReference>
<gene>
    <name evidence="3" type="ORF">SAMN04487894_10124</name>
</gene>
<evidence type="ECO:0000313" key="4">
    <source>
        <dbReference type="Proteomes" id="UP000198757"/>
    </source>
</evidence>
<dbReference type="InterPro" id="IPR016040">
    <property type="entry name" value="NAD(P)-bd_dom"/>
</dbReference>
<evidence type="ECO:0000259" key="2">
    <source>
        <dbReference type="Pfam" id="PF13460"/>
    </source>
</evidence>
<dbReference type="Pfam" id="PF13460">
    <property type="entry name" value="NAD_binding_10"/>
    <property type="match status" value="1"/>
</dbReference>
<name>A0A1G6HY86_NIADE</name>
<dbReference type="InterPro" id="IPR036291">
    <property type="entry name" value="NAD(P)-bd_dom_sf"/>
</dbReference>
<organism evidence="3 4">
    <name type="scientific">Niabella drilacis (strain DSM 25811 / CCM 8410 / CCUG 62505 / LMG 26954 / E90)</name>
    <dbReference type="NCBI Taxonomy" id="1285928"/>
    <lineage>
        <taxon>Bacteria</taxon>
        <taxon>Pseudomonadati</taxon>
        <taxon>Bacteroidota</taxon>
        <taxon>Chitinophagia</taxon>
        <taxon>Chitinophagales</taxon>
        <taxon>Chitinophagaceae</taxon>
        <taxon>Niabella</taxon>
    </lineage>
</organism>
<evidence type="ECO:0000313" key="3">
    <source>
        <dbReference type="EMBL" id="SDB99269.1"/>
    </source>
</evidence>
<accession>A0A1G6HY86</accession>
<dbReference type="STRING" id="1285928.SAMN04487894_10124"/>
<dbReference type="AlphaFoldDB" id="A0A1G6HY86"/>
<protein>
    <submittedName>
        <fullName evidence="3">Uncharacterized conserved protein YbjT, contains NAD(P)-binding and DUF2867 domains</fullName>
    </submittedName>
</protein>
<dbReference type="PANTHER" id="PTHR42748">
    <property type="entry name" value="NITROGEN METABOLITE REPRESSION PROTEIN NMRA FAMILY MEMBER"/>
    <property type="match status" value="1"/>
</dbReference>
<dbReference type="PANTHER" id="PTHR42748:SF3">
    <property type="entry name" value="BLL4366 PROTEIN"/>
    <property type="match status" value="1"/>
</dbReference>
<dbReference type="OrthoDB" id="9771302at2"/>
<dbReference type="SUPFAM" id="SSF51735">
    <property type="entry name" value="NAD(P)-binding Rossmann-fold domains"/>
    <property type="match status" value="1"/>
</dbReference>
<keyword evidence="1" id="KW-0521">NADP</keyword>
<evidence type="ECO:0000256" key="1">
    <source>
        <dbReference type="ARBA" id="ARBA00022857"/>
    </source>
</evidence>
<dbReference type="EMBL" id="FMZO01000001">
    <property type="protein sequence ID" value="SDB99269.1"/>
    <property type="molecule type" value="Genomic_DNA"/>
</dbReference>
<reference evidence="4" key="1">
    <citation type="submission" date="2016-10" db="EMBL/GenBank/DDBJ databases">
        <authorList>
            <person name="Varghese N."/>
            <person name="Submissions S."/>
        </authorList>
    </citation>
    <scope>NUCLEOTIDE SEQUENCE [LARGE SCALE GENOMIC DNA]</scope>
    <source>
        <strain evidence="4">DSM 25811 / CCM 8410 / LMG 26954 / E90</strain>
    </source>
</reference>
<proteinExistence type="predicted"/>
<dbReference type="RefSeq" id="WP_090388017.1">
    <property type="nucleotide sequence ID" value="NZ_FMZO01000001.1"/>
</dbReference>
<keyword evidence="4" id="KW-1185">Reference proteome</keyword>